<dbReference type="AlphaFoldDB" id="F4PM55"/>
<evidence type="ECO:0000256" key="1">
    <source>
        <dbReference type="SAM" id="MobiDB-lite"/>
    </source>
</evidence>
<dbReference type="KEGG" id="dfa:DFA_05688"/>
<dbReference type="EMBL" id="GL883008">
    <property type="protein sequence ID" value="EGG23555.1"/>
    <property type="molecule type" value="Genomic_DNA"/>
</dbReference>
<organism evidence="2 3">
    <name type="scientific">Cavenderia fasciculata</name>
    <name type="common">Slime mold</name>
    <name type="synonym">Dictyostelium fasciculatum</name>
    <dbReference type="NCBI Taxonomy" id="261658"/>
    <lineage>
        <taxon>Eukaryota</taxon>
        <taxon>Amoebozoa</taxon>
        <taxon>Evosea</taxon>
        <taxon>Eumycetozoa</taxon>
        <taxon>Dictyostelia</taxon>
        <taxon>Acytosteliales</taxon>
        <taxon>Cavenderiaceae</taxon>
        <taxon>Cavenderia</taxon>
    </lineage>
</organism>
<feature type="compositionally biased region" description="Low complexity" evidence="1">
    <location>
        <begin position="53"/>
        <end position="64"/>
    </location>
</feature>
<name>F4PM55_CACFS</name>
<sequence>MAVAEAEAPQNELKNSWIWPSPSEHRCCEDLQTNQTNKQTIPTLFRVPPPTPSSSYRSLSLSNTQTNKQQIYNNNYYNYNNQTIIVQQQQTR</sequence>
<dbReference type="GeneID" id="14875284"/>
<protein>
    <submittedName>
        <fullName evidence="2">Uncharacterized protein</fullName>
    </submittedName>
</protein>
<accession>F4PM55</accession>
<feature type="region of interest" description="Disordered" evidence="1">
    <location>
        <begin position="42"/>
        <end position="64"/>
    </location>
</feature>
<dbReference type="Proteomes" id="UP000007797">
    <property type="component" value="Unassembled WGS sequence"/>
</dbReference>
<evidence type="ECO:0000313" key="2">
    <source>
        <dbReference type="EMBL" id="EGG23555.1"/>
    </source>
</evidence>
<keyword evidence="3" id="KW-1185">Reference proteome</keyword>
<proteinExistence type="predicted"/>
<dbReference type="RefSeq" id="XP_004361406.1">
    <property type="nucleotide sequence ID" value="XM_004361349.1"/>
</dbReference>
<evidence type="ECO:0000313" key="3">
    <source>
        <dbReference type="Proteomes" id="UP000007797"/>
    </source>
</evidence>
<gene>
    <name evidence="2" type="ORF">DFA_05688</name>
</gene>
<reference evidence="3" key="1">
    <citation type="journal article" date="2011" name="Genome Res.">
        <title>Phylogeny-wide analysis of social amoeba genomes highlights ancient origins for complex intercellular communication.</title>
        <authorList>
            <person name="Heidel A.J."/>
            <person name="Lawal H.M."/>
            <person name="Felder M."/>
            <person name="Schilde C."/>
            <person name="Helps N.R."/>
            <person name="Tunggal B."/>
            <person name="Rivero F."/>
            <person name="John U."/>
            <person name="Schleicher M."/>
            <person name="Eichinger L."/>
            <person name="Platzer M."/>
            <person name="Noegel A.A."/>
            <person name="Schaap P."/>
            <person name="Gloeckner G."/>
        </authorList>
    </citation>
    <scope>NUCLEOTIDE SEQUENCE [LARGE SCALE GENOMIC DNA]</scope>
    <source>
        <strain evidence="3">SH3</strain>
    </source>
</reference>